<keyword evidence="2" id="KW-0813">Transport</keyword>
<feature type="transmembrane region" description="Helical" evidence="7">
    <location>
        <begin position="192"/>
        <end position="215"/>
    </location>
</feature>
<accession>A0A2H9T2S2</accession>
<feature type="transmembrane region" description="Helical" evidence="7">
    <location>
        <begin position="127"/>
        <end position="143"/>
    </location>
</feature>
<organism evidence="8">
    <name type="scientific">invertebrate metagenome</name>
    <dbReference type="NCBI Taxonomy" id="1711999"/>
    <lineage>
        <taxon>unclassified sequences</taxon>
        <taxon>metagenomes</taxon>
        <taxon>organismal metagenomes</taxon>
    </lineage>
</organism>
<keyword evidence="6 7" id="KW-0472">Membrane</keyword>
<keyword evidence="3" id="KW-1003">Cell membrane</keyword>
<comment type="subcellular location">
    <subcellularLocation>
        <location evidence="1">Cell membrane</location>
        <topology evidence="1">Multi-pass membrane protein</topology>
    </subcellularLocation>
</comment>
<evidence type="ECO:0000313" key="8">
    <source>
        <dbReference type="EMBL" id="PJE77530.1"/>
    </source>
</evidence>
<keyword evidence="4 7" id="KW-0812">Transmembrane</keyword>
<evidence type="ECO:0000256" key="2">
    <source>
        <dbReference type="ARBA" id="ARBA00022448"/>
    </source>
</evidence>
<evidence type="ECO:0000256" key="1">
    <source>
        <dbReference type="ARBA" id="ARBA00004651"/>
    </source>
</evidence>
<evidence type="ECO:0000256" key="4">
    <source>
        <dbReference type="ARBA" id="ARBA00022692"/>
    </source>
</evidence>
<evidence type="ECO:0000256" key="5">
    <source>
        <dbReference type="ARBA" id="ARBA00022989"/>
    </source>
</evidence>
<comment type="caution">
    <text evidence="8">The sequence shown here is derived from an EMBL/GenBank/DDBJ whole genome shotgun (WGS) entry which is preliminary data.</text>
</comment>
<gene>
    <name evidence="8" type="ORF">CI610_03546</name>
</gene>
<evidence type="ECO:0000256" key="6">
    <source>
        <dbReference type="ARBA" id="ARBA00023136"/>
    </source>
</evidence>
<sequence length="253" mass="27424">MEALIIFLSAGTLFIGGLTQGMVGFGLGMVSVPLLSIFMDVKMAVPIATIFGWLITIPVVCKMYHYVQWKTAICMYLPAIIGVELGGNLLYSLNSGVILLIMGAVLFIVGGLTLIQRPIRVKNSLKSAGICGFLSGVLGATAGESGPPIVTYMNVLDWSAEKIKATMNFYFLLAMATVIFKIYRNGQITHDIAIITAWSLPAMLLGGLIGMSLFSWVQRKHFDAKKIMNTVLVVLGLMLIYKGIHLMNLITTA</sequence>
<feature type="transmembrane region" description="Helical" evidence="7">
    <location>
        <begin position="227"/>
        <end position="244"/>
    </location>
</feature>
<feature type="transmembrane region" description="Helical" evidence="7">
    <location>
        <begin position="43"/>
        <end position="61"/>
    </location>
</feature>
<feature type="transmembrane region" description="Helical" evidence="7">
    <location>
        <begin position="97"/>
        <end position="115"/>
    </location>
</feature>
<feature type="transmembrane region" description="Helical" evidence="7">
    <location>
        <begin position="73"/>
        <end position="91"/>
    </location>
</feature>
<evidence type="ECO:0008006" key="9">
    <source>
        <dbReference type="Google" id="ProtNLM"/>
    </source>
</evidence>
<dbReference type="AlphaFoldDB" id="A0A2H9T2S2"/>
<dbReference type="InterPro" id="IPR052017">
    <property type="entry name" value="TSUP"/>
</dbReference>
<evidence type="ECO:0000256" key="7">
    <source>
        <dbReference type="SAM" id="Phobius"/>
    </source>
</evidence>
<protein>
    <recommendedName>
        <fullName evidence="9">Membrane transporter protein</fullName>
    </recommendedName>
</protein>
<evidence type="ECO:0000256" key="3">
    <source>
        <dbReference type="ARBA" id="ARBA00022475"/>
    </source>
</evidence>
<dbReference type="GO" id="GO:0005886">
    <property type="term" value="C:plasma membrane"/>
    <property type="evidence" value="ECO:0007669"/>
    <property type="project" value="UniProtKB-SubCell"/>
</dbReference>
<dbReference type="EMBL" id="NSIT01000529">
    <property type="protein sequence ID" value="PJE77530.1"/>
    <property type="molecule type" value="Genomic_DNA"/>
</dbReference>
<feature type="transmembrane region" description="Helical" evidence="7">
    <location>
        <begin position="163"/>
        <end position="180"/>
    </location>
</feature>
<dbReference type="InterPro" id="IPR002781">
    <property type="entry name" value="TM_pro_TauE-like"/>
</dbReference>
<dbReference type="PANTHER" id="PTHR30269:SF37">
    <property type="entry name" value="MEMBRANE TRANSPORTER PROTEIN"/>
    <property type="match status" value="1"/>
</dbReference>
<dbReference type="PANTHER" id="PTHR30269">
    <property type="entry name" value="TRANSMEMBRANE PROTEIN YFCA"/>
    <property type="match status" value="1"/>
</dbReference>
<keyword evidence="5 7" id="KW-1133">Transmembrane helix</keyword>
<dbReference type="Pfam" id="PF01925">
    <property type="entry name" value="TauE"/>
    <property type="match status" value="1"/>
</dbReference>
<proteinExistence type="predicted"/>
<reference evidence="8" key="1">
    <citation type="journal article" date="2017" name="Appl. Environ. Microbiol.">
        <title>Molecular characterization of an Endozoicomonas-like organism causing infection in king scallop Pecten maximus L.</title>
        <authorList>
            <person name="Cano I."/>
            <person name="van Aerle R."/>
            <person name="Ross S."/>
            <person name="Verner-Jeffreys D.W."/>
            <person name="Paley R.K."/>
            <person name="Rimmer G."/>
            <person name="Ryder D."/>
            <person name="Hooper P."/>
            <person name="Stone D."/>
            <person name="Feist S.W."/>
        </authorList>
    </citation>
    <scope>NUCLEOTIDE SEQUENCE</scope>
</reference>
<name>A0A2H9T2S2_9ZZZZ</name>